<proteinExistence type="predicted"/>
<dbReference type="SUPFAM" id="SSF50475">
    <property type="entry name" value="FMN-binding split barrel"/>
    <property type="match status" value="1"/>
</dbReference>
<name>A0ABX8S7Y7_9ACTN</name>
<protein>
    <submittedName>
        <fullName evidence="3">PPOX class F420-dependent oxidoreductase</fullName>
        <ecNumber evidence="3">1.-.-.-</ecNumber>
    </submittedName>
</protein>
<dbReference type="EMBL" id="CP079105">
    <property type="protein sequence ID" value="QXQ13927.1"/>
    <property type="molecule type" value="Genomic_DNA"/>
</dbReference>
<dbReference type="InterPro" id="IPR012349">
    <property type="entry name" value="Split_barrel_FMN-bd"/>
</dbReference>
<dbReference type="GO" id="GO:0016491">
    <property type="term" value="F:oxidoreductase activity"/>
    <property type="evidence" value="ECO:0007669"/>
    <property type="project" value="UniProtKB-KW"/>
</dbReference>
<evidence type="ECO:0000256" key="1">
    <source>
        <dbReference type="ARBA" id="ARBA00023002"/>
    </source>
</evidence>
<gene>
    <name evidence="3" type="ORF">KV203_00105</name>
</gene>
<feature type="domain" description="Pyridoxamine 5'-phosphate oxidase N-terminal" evidence="2">
    <location>
        <begin position="4"/>
        <end position="103"/>
    </location>
</feature>
<dbReference type="InterPro" id="IPR052019">
    <property type="entry name" value="F420H2_bilvrd_red/Heme_oxyg"/>
</dbReference>
<dbReference type="RefSeq" id="WP_169797521.1">
    <property type="nucleotide sequence ID" value="NZ_CBCRUZ010000006.1"/>
</dbReference>
<dbReference type="PANTHER" id="PTHR35176:SF11">
    <property type="entry name" value="PYRIDOXAMINE 5'-PHOSPHATE OXIDASE FAMILY PROTEIN"/>
    <property type="match status" value="1"/>
</dbReference>
<dbReference type="Proteomes" id="UP000887023">
    <property type="component" value="Chromosome"/>
</dbReference>
<sequence>MPESIADANYVALTTYRKDGTARATPVWIADLGDGTLGFTTASSSYKVKRLAHNPAVLLQPSDSRGKPKADAAVLAGTATVHTDDATFAKVRDRIKQKYGIQFRAIALFGSMAKLIGKGSGTDAAVVVTLDPPTG</sequence>
<evidence type="ECO:0000259" key="2">
    <source>
        <dbReference type="Pfam" id="PF01243"/>
    </source>
</evidence>
<dbReference type="InterPro" id="IPR011576">
    <property type="entry name" value="Pyridox_Oxase_N"/>
</dbReference>
<evidence type="ECO:0000313" key="3">
    <source>
        <dbReference type="EMBL" id="QXQ13927.1"/>
    </source>
</evidence>
<dbReference type="Pfam" id="PF01243">
    <property type="entry name" value="PNPOx_N"/>
    <property type="match status" value="1"/>
</dbReference>
<dbReference type="PANTHER" id="PTHR35176">
    <property type="entry name" value="HEME OXYGENASE HI_0854-RELATED"/>
    <property type="match status" value="1"/>
</dbReference>
<accession>A0ABX8S7Y7</accession>
<evidence type="ECO:0000313" key="4">
    <source>
        <dbReference type="Proteomes" id="UP000887023"/>
    </source>
</evidence>
<reference evidence="3" key="1">
    <citation type="submission" date="2021-07" db="EMBL/GenBank/DDBJ databases">
        <title>Candidatus Kaistella beijingensis sp. nov. isolated from a municipal wastewater treatment plant is involved in sludge foaming.</title>
        <authorList>
            <person name="Song Y."/>
            <person name="Liu S.-J."/>
        </authorList>
    </citation>
    <scope>NUCLEOTIDE SEQUENCE</scope>
    <source>
        <strain evidence="3">DSM 43998</strain>
    </source>
</reference>
<dbReference type="InterPro" id="IPR019965">
    <property type="entry name" value="PPOX_F420-dep_Rv2061_put"/>
</dbReference>
<dbReference type="Gene3D" id="2.30.110.10">
    <property type="entry name" value="Electron Transport, Fmn-binding Protein, Chain A"/>
    <property type="match status" value="1"/>
</dbReference>
<dbReference type="EC" id="1.-.-.-" evidence="3"/>
<keyword evidence="1 3" id="KW-0560">Oxidoreductase</keyword>
<organism evidence="3 4">
    <name type="scientific">Skermania pinensis</name>
    <dbReference type="NCBI Taxonomy" id="39122"/>
    <lineage>
        <taxon>Bacteria</taxon>
        <taxon>Bacillati</taxon>
        <taxon>Actinomycetota</taxon>
        <taxon>Actinomycetes</taxon>
        <taxon>Mycobacteriales</taxon>
        <taxon>Gordoniaceae</taxon>
        <taxon>Skermania</taxon>
    </lineage>
</organism>
<dbReference type="NCBIfam" id="TIGR03666">
    <property type="entry name" value="Rv2061_F420"/>
    <property type="match status" value="1"/>
</dbReference>
<keyword evidence="4" id="KW-1185">Reference proteome</keyword>